<sequence>MGPKLPDSSNPGLRIFTHGKLNSWSDRYLADPIESAEKPVCVVGPDDQDKTSGLDNTDSYVLI</sequence>
<dbReference type="GeneID" id="20326575"/>
<protein>
    <submittedName>
        <fullName evidence="2">Uncharacterized protein</fullName>
    </submittedName>
</protein>
<keyword evidence="3" id="KW-1185">Reference proteome</keyword>
<gene>
    <name evidence="2" type="ORF">T265_12407</name>
</gene>
<organism evidence="2 3">
    <name type="scientific">Opisthorchis viverrini</name>
    <name type="common">Southeast Asian liver fluke</name>
    <dbReference type="NCBI Taxonomy" id="6198"/>
    <lineage>
        <taxon>Eukaryota</taxon>
        <taxon>Metazoa</taxon>
        <taxon>Spiralia</taxon>
        <taxon>Lophotrochozoa</taxon>
        <taxon>Platyhelminthes</taxon>
        <taxon>Trematoda</taxon>
        <taxon>Digenea</taxon>
        <taxon>Opisthorchiida</taxon>
        <taxon>Opisthorchiata</taxon>
        <taxon>Opisthorchiidae</taxon>
        <taxon>Opisthorchis</taxon>
    </lineage>
</organism>
<proteinExistence type="predicted"/>
<dbReference type="CTD" id="20326575"/>
<name>A0A074YT67_OPIVI</name>
<evidence type="ECO:0000313" key="3">
    <source>
        <dbReference type="Proteomes" id="UP000054324"/>
    </source>
</evidence>
<dbReference type="EMBL" id="KL622157">
    <property type="protein sequence ID" value="KER17991.1"/>
    <property type="molecule type" value="Genomic_DNA"/>
</dbReference>
<dbReference type="KEGG" id="ovi:T265_12407"/>
<dbReference type="RefSeq" id="XP_009178262.1">
    <property type="nucleotide sequence ID" value="XM_009179998.1"/>
</dbReference>
<reference evidence="2 3" key="1">
    <citation type="submission" date="2013-11" db="EMBL/GenBank/DDBJ databases">
        <title>Opisthorchis viverrini - life in the bile duct.</title>
        <authorList>
            <person name="Young N.D."/>
            <person name="Nagarajan N."/>
            <person name="Lin S.J."/>
            <person name="Korhonen P.K."/>
            <person name="Jex A.R."/>
            <person name="Hall R.S."/>
            <person name="Safavi-Hemami H."/>
            <person name="Kaewkong W."/>
            <person name="Bertrand D."/>
            <person name="Gao S."/>
            <person name="Seet Q."/>
            <person name="Wongkham S."/>
            <person name="Teh B.T."/>
            <person name="Wongkham C."/>
            <person name="Intapan P.M."/>
            <person name="Maleewong W."/>
            <person name="Yang X."/>
            <person name="Hu M."/>
            <person name="Wang Z."/>
            <person name="Hofmann A."/>
            <person name="Sternberg P.W."/>
            <person name="Tan P."/>
            <person name="Wang J."/>
            <person name="Gasser R.B."/>
        </authorList>
    </citation>
    <scope>NUCLEOTIDE SEQUENCE [LARGE SCALE GENOMIC DNA]</scope>
</reference>
<evidence type="ECO:0000256" key="1">
    <source>
        <dbReference type="SAM" id="MobiDB-lite"/>
    </source>
</evidence>
<feature type="region of interest" description="Disordered" evidence="1">
    <location>
        <begin position="40"/>
        <end position="63"/>
    </location>
</feature>
<dbReference type="AlphaFoldDB" id="A0A074YT67"/>
<evidence type="ECO:0000313" key="2">
    <source>
        <dbReference type="EMBL" id="KER17991.1"/>
    </source>
</evidence>
<accession>A0A074YT67</accession>
<feature type="compositionally biased region" description="Polar residues" evidence="1">
    <location>
        <begin position="53"/>
        <end position="63"/>
    </location>
</feature>
<dbReference type="Proteomes" id="UP000054324">
    <property type="component" value="Unassembled WGS sequence"/>
</dbReference>